<dbReference type="InterPro" id="IPR016156">
    <property type="entry name" value="FAD/NAD-linked_Rdtase_dimer_sf"/>
</dbReference>
<keyword evidence="7" id="KW-0560">Oxidoreductase</keyword>
<dbReference type="EC" id="1.-.-.-" evidence="7"/>
<evidence type="ECO:0000313" key="7">
    <source>
        <dbReference type="EMBL" id="MDT0294198.1"/>
    </source>
</evidence>
<dbReference type="GO" id="GO:0016491">
    <property type="term" value="F:oxidoreductase activity"/>
    <property type="evidence" value="ECO:0007669"/>
    <property type="project" value="UniProtKB-KW"/>
</dbReference>
<comment type="caution">
    <text evidence="7">The sequence shown here is derived from an EMBL/GenBank/DDBJ whole genome shotgun (WGS) entry which is preliminary data.</text>
</comment>
<dbReference type="Pfam" id="PF02852">
    <property type="entry name" value="Pyr_redox_dim"/>
    <property type="match status" value="1"/>
</dbReference>
<evidence type="ECO:0000256" key="2">
    <source>
        <dbReference type="ARBA" id="ARBA00007532"/>
    </source>
</evidence>
<comment type="similarity">
    <text evidence="2">Belongs to the class-I pyridine nucleotide-disulfide oxidoreductase family.</text>
</comment>
<evidence type="ECO:0000313" key="8">
    <source>
        <dbReference type="Proteomes" id="UP001182991"/>
    </source>
</evidence>
<dbReference type="InterPro" id="IPR036188">
    <property type="entry name" value="FAD/NAD-bd_sf"/>
</dbReference>
<keyword evidence="8" id="KW-1185">Reference proteome</keyword>
<protein>
    <submittedName>
        <fullName evidence="7">NAD(P)/FAD-dependent oxidoreductase</fullName>
        <ecNumber evidence="7">1.-.-.-</ecNumber>
    </submittedName>
</protein>
<dbReference type="EMBL" id="JAVRBG010000004">
    <property type="protein sequence ID" value="MDT0294198.1"/>
    <property type="molecule type" value="Genomic_DNA"/>
</dbReference>
<dbReference type="PRINTS" id="PR00411">
    <property type="entry name" value="PNDRDTASEI"/>
</dbReference>
<dbReference type="Pfam" id="PF07992">
    <property type="entry name" value="Pyr_redox_2"/>
    <property type="match status" value="1"/>
</dbReference>
<sequence>MGIEAYDVFVIGTGTAGKSVAKACAEAGKKVAIADNREFGGTCPNRGCDPKKVLLGISEIMDSARKMQGKGIIKMPEFSWEDLQAYKKKFVDAIPAATEKDLQKLGITMYHQSPMFLDENTLSVEGKTVKAKKVVIATGHKPLKLNIPGIDLALLSEDFLNLPKLPKSMIFIGAGYIGMEFAHMAASLGVKVTMIDMASRPLTNFEKAIVDPLIEAFEALDVDFIFNAGASKIEKLQKYFRVSAKQGDKIIEAKAEMIFNTAGRVPSIDELDLEKGKVSFTKKGISVNKYLQNPTNKNVYACGDVSDSEGLPLTPLSSFEPKTVIAQLLKDKNNKEISYLPQPSVVFTSPQLASVGLLEEEAKAQGYEIVVEEKKNLNWFNAKRINEKHYGYKTIVDKKTNRILGAHIISPQAGEMINLFAMAMYSKLTTDDLKNMLFTYPTWGNDLRGWFDNSIE</sequence>
<organism evidence="7 8">
    <name type="scientific">Mesonia ostreae</name>
    <dbReference type="NCBI Taxonomy" id="861110"/>
    <lineage>
        <taxon>Bacteria</taxon>
        <taxon>Pseudomonadati</taxon>
        <taxon>Bacteroidota</taxon>
        <taxon>Flavobacteriia</taxon>
        <taxon>Flavobacteriales</taxon>
        <taxon>Flavobacteriaceae</taxon>
        <taxon>Mesonia</taxon>
    </lineage>
</organism>
<evidence type="ECO:0000256" key="4">
    <source>
        <dbReference type="ARBA" id="ARBA00022827"/>
    </source>
</evidence>
<keyword evidence="4" id="KW-0274">FAD</keyword>
<keyword evidence="3" id="KW-0285">Flavoprotein</keyword>
<evidence type="ECO:0000259" key="6">
    <source>
        <dbReference type="Pfam" id="PF07992"/>
    </source>
</evidence>
<dbReference type="SUPFAM" id="SSF51905">
    <property type="entry name" value="FAD/NAD(P)-binding domain"/>
    <property type="match status" value="1"/>
</dbReference>
<dbReference type="SUPFAM" id="SSF55424">
    <property type="entry name" value="FAD/NAD-linked reductases, dimerisation (C-terminal) domain"/>
    <property type="match status" value="1"/>
</dbReference>
<name>A0ABU2KHK0_9FLAO</name>
<dbReference type="PANTHER" id="PTHR43014:SF5">
    <property type="entry name" value="GLUTATHIONE REDUCTASE (NADPH)"/>
    <property type="match status" value="1"/>
</dbReference>
<dbReference type="PIRSF" id="PIRSF000350">
    <property type="entry name" value="Mercury_reductase_MerA"/>
    <property type="match status" value="1"/>
</dbReference>
<evidence type="ECO:0000259" key="5">
    <source>
        <dbReference type="Pfam" id="PF02852"/>
    </source>
</evidence>
<evidence type="ECO:0000256" key="1">
    <source>
        <dbReference type="ARBA" id="ARBA00001974"/>
    </source>
</evidence>
<dbReference type="RefSeq" id="WP_311401146.1">
    <property type="nucleotide sequence ID" value="NZ_JAVRBG010000004.1"/>
</dbReference>
<dbReference type="PANTHER" id="PTHR43014">
    <property type="entry name" value="MERCURIC REDUCTASE"/>
    <property type="match status" value="1"/>
</dbReference>
<proteinExistence type="inferred from homology"/>
<gene>
    <name evidence="7" type="ORF">RLT85_06090</name>
</gene>
<dbReference type="PRINTS" id="PR00368">
    <property type="entry name" value="FADPNR"/>
</dbReference>
<dbReference type="InterPro" id="IPR001100">
    <property type="entry name" value="Pyr_nuc-diS_OxRdtase"/>
</dbReference>
<feature type="domain" description="Pyridine nucleotide-disulphide oxidoreductase dimerisation" evidence="5">
    <location>
        <begin position="343"/>
        <end position="444"/>
    </location>
</feature>
<dbReference type="Gene3D" id="3.30.390.30">
    <property type="match status" value="1"/>
</dbReference>
<evidence type="ECO:0000256" key="3">
    <source>
        <dbReference type="ARBA" id="ARBA00022630"/>
    </source>
</evidence>
<dbReference type="Proteomes" id="UP001182991">
    <property type="component" value="Unassembled WGS sequence"/>
</dbReference>
<comment type="cofactor">
    <cofactor evidence="1">
        <name>FAD</name>
        <dbReference type="ChEBI" id="CHEBI:57692"/>
    </cofactor>
</comment>
<dbReference type="InterPro" id="IPR023753">
    <property type="entry name" value="FAD/NAD-binding_dom"/>
</dbReference>
<reference evidence="8" key="1">
    <citation type="submission" date="2023-07" db="EMBL/GenBank/DDBJ databases">
        <title>Isolating and identifying novel microbial strains from the Mariana Trench.</title>
        <authorList>
            <person name="Fu H."/>
        </authorList>
    </citation>
    <scope>NUCLEOTIDE SEQUENCE [LARGE SCALE GENOMIC DNA]</scope>
    <source>
        <strain evidence="8">T-y2</strain>
    </source>
</reference>
<feature type="domain" description="FAD/NAD(P)-binding" evidence="6">
    <location>
        <begin position="6"/>
        <end position="308"/>
    </location>
</feature>
<dbReference type="InterPro" id="IPR004099">
    <property type="entry name" value="Pyr_nucl-diS_OxRdtase_dimer"/>
</dbReference>
<dbReference type="Gene3D" id="3.50.50.60">
    <property type="entry name" value="FAD/NAD(P)-binding domain"/>
    <property type="match status" value="2"/>
</dbReference>
<accession>A0ABU2KHK0</accession>